<protein>
    <submittedName>
        <fullName evidence="1">Uncharacterized protein</fullName>
    </submittedName>
</protein>
<dbReference type="AlphaFoldDB" id="W7K1N9"/>
<evidence type="ECO:0000313" key="2">
    <source>
        <dbReference type="Proteomes" id="UP000030673"/>
    </source>
</evidence>
<keyword evidence="2" id="KW-1185">Reference proteome</keyword>
<gene>
    <name evidence="1" type="ORF">PFNF54_04423</name>
</gene>
<dbReference type="EMBL" id="KE123862">
    <property type="protein sequence ID" value="EWC86870.1"/>
    <property type="molecule type" value="Genomic_DNA"/>
</dbReference>
<name>W7K1N9_PLAFO</name>
<proteinExistence type="predicted"/>
<reference evidence="1 2" key="1">
    <citation type="submission" date="2013-02" db="EMBL/GenBank/DDBJ databases">
        <title>The Genome Sequence of Plasmodium falciparum NF54.</title>
        <authorList>
            <consortium name="The Broad Institute Genome Sequencing Platform"/>
            <consortium name="The Broad Institute Genome Sequencing Center for Infectious Disease"/>
            <person name="Neafsey D."/>
            <person name="Cheeseman I."/>
            <person name="Volkman S."/>
            <person name="Adams J."/>
            <person name="Walker B."/>
            <person name="Young S.K."/>
            <person name="Zeng Q."/>
            <person name="Gargeya S."/>
            <person name="Fitzgerald M."/>
            <person name="Haas B."/>
            <person name="Abouelleil A."/>
            <person name="Alvarado L."/>
            <person name="Arachchi H.M."/>
            <person name="Berlin A.M."/>
            <person name="Chapman S.B."/>
            <person name="Dewar J."/>
            <person name="Goldberg J."/>
            <person name="Griggs A."/>
            <person name="Gujja S."/>
            <person name="Hansen M."/>
            <person name="Howarth C."/>
            <person name="Imamovic A."/>
            <person name="Larimer J."/>
            <person name="McCowan C."/>
            <person name="Murphy C."/>
            <person name="Neiman D."/>
            <person name="Pearson M."/>
            <person name="Priest M."/>
            <person name="Roberts A."/>
            <person name="Saif S."/>
            <person name="Shea T."/>
            <person name="Sisk P."/>
            <person name="Sykes S."/>
            <person name="Wortman J."/>
            <person name="Nusbaum C."/>
            <person name="Birren B."/>
        </authorList>
    </citation>
    <scope>NUCLEOTIDE SEQUENCE [LARGE SCALE GENOMIC DNA]</scope>
    <source>
        <strain evidence="1 2">NF54</strain>
    </source>
</reference>
<evidence type="ECO:0000313" key="1">
    <source>
        <dbReference type="EMBL" id="EWC86870.1"/>
    </source>
</evidence>
<accession>W7K1N9</accession>
<sequence>MRYRDYFFFHISEKKKNKKEDFESYVSFYIS</sequence>
<organism evidence="1 2">
    <name type="scientific">Plasmodium falciparum (isolate NF54)</name>
    <dbReference type="NCBI Taxonomy" id="5843"/>
    <lineage>
        <taxon>Eukaryota</taxon>
        <taxon>Sar</taxon>
        <taxon>Alveolata</taxon>
        <taxon>Apicomplexa</taxon>
        <taxon>Aconoidasida</taxon>
        <taxon>Haemosporida</taxon>
        <taxon>Plasmodiidae</taxon>
        <taxon>Plasmodium</taxon>
        <taxon>Plasmodium (Laverania)</taxon>
    </lineage>
</organism>
<dbReference type="Proteomes" id="UP000030673">
    <property type="component" value="Unassembled WGS sequence"/>
</dbReference>